<dbReference type="Gene3D" id="3.10.180.10">
    <property type="entry name" value="2,3-Dihydroxybiphenyl 1,2-Dioxygenase, domain 1"/>
    <property type="match status" value="2"/>
</dbReference>
<dbReference type="PANTHER" id="PTHR33993">
    <property type="entry name" value="GLYOXALASE-RELATED"/>
    <property type="match status" value="1"/>
</dbReference>
<keyword evidence="2" id="KW-0456">Lyase</keyword>
<dbReference type="Proteomes" id="UP000587527">
    <property type="component" value="Unassembled WGS sequence"/>
</dbReference>
<organism evidence="2 3">
    <name type="scientific">Allocatelliglobosispora scoriae</name>
    <dbReference type="NCBI Taxonomy" id="643052"/>
    <lineage>
        <taxon>Bacteria</taxon>
        <taxon>Bacillati</taxon>
        <taxon>Actinomycetota</taxon>
        <taxon>Actinomycetes</taxon>
        <taxon>Micromonosporales</taxon>
        <taxon>Micromonosporaceae</taxon>
        <taxon>Allocatelliglobosispora</taxon>
    </lineage>
</organism>
<dbReference type="InterPro" id="IPR052164">
    <property type="entry name" value="Anthracycline_SecMetBiosynth"/>
</dbReference>
<dbReference type="AlphaFoldDB" id="A0A841BRE4"/>
<dbReference type="Pfam" id="PF00903">
    <property type="entry name" value="Glyoxalase"/>
    <property type="match status" value="1"/>
</dbReference>
<dbReference type="EMBL" id="JACHMN010000002">
    <property type="protein sequence ID" value="MBB5869968.1"/>
    <property type="molecule type" value="Genomic_DNA"/>
</dbReference>
<dbReference type="InterPro" id="IPR029068">
    <property type="entry name" value="Glyas_Bleomycin-R_OHBP_Dase"/>
</dbReference>
<protein>
    <submittedName>
        <fullName evidence="2">Putative enzyme related to lactoylglutathione lyase</fullName>
    </submittedName>
</protein>
<dbReference type="GO" id="GO:0016829">
    <property type="term" value="F:lyase activity"/>
    <property type="evidence" value="ECO:0007669"/>
    <property type="project" value="UniProtKB-KW"/>
</dbReference>
<sequence>MRVRGYAPATPCWSEYVAADQGAATAFYCGLFGWSADATFTMNGRAVAGLRPGAPGQPSAWLTYIATDDAAATADAVQDAGGGVLMPPTDLGPAGRAALLRDSAGAVFGAWQHGTLAGAELNSEPNTVCWSEVVTRDGTQATEFYGKAFGWVDRQSELAPGLEYTEWVHGSRVVGGLSIMDERYPADVPSHWRTTFEVSDCAETMTRAAALGATILMPPMDVGVGTYAQLLDSLGGTFSIIEVVPELRSW</sequence>
<evidence type="ECO:0000313" key="2">
    <source>
        <dbReference type="EMBL" id="MBB5869968.1"/>
    </source>
</evidence>
<dbReference type="InterPro" id="IPR037523">
    <property type="entry name" value="VOC_core"/>
</dbReference>
<dbReference type="SUPFAM" id="SSF54593">
    <property type="entry name" value="Glyoxalase/Bleomycin resistance protein/Dihydroxybiphenyl dioxygenase"/>
    <property type="match status" value="2"/>
</dbReference>
<dbReference type="InterPro" id="IPR004360">
    <property type="entry name" value="Glyas_Fos-R_dOase_dom"/>
</dbReference>
<feature type="domain" description="VOC" evidence="1">
    <location>
        <begin position="127"/>
        <end position="243"/>
    </location>
</feature>
<name>A0A841BRE4_9ACTN</name>
<feature type="domain" description="VOC" evidence="1">
    <location>
        <begin position="10"/>
        <end position="113"/>
    </location>
</feature>
<dbReference type="RefSeq" id="WP_184837002.1">
    <property type="nucleotide sequence ID" value="NZ_JACHMN010000002.1"/>
</dbReference>
<dbReference type="PANTHER" id="PTHR33993:SF14">
    <property type="entry name" value="GB|AAF24581.1"/>
    <property type="match status" value="1"/>
</dbReference>
<accession>A0A841BRE4</accession>
<dbReference type="CDD" id="cd07247">
    <property type="entry name" value="SgaA_N_like"/>
    <property type="match status" value="1"/>
</dbReference>
<evidence type="ECO:0000259" key="1">
    <source>
        <dbReference type="PROSITE" id="PS51819"/>
    </source>
</evidence>
<gene>
    <name evidence="2" type="ORF">F4553_003347</name>
</gene>
<keyword evidence="3" id="KW-1185">Reference proteome</keyword>
<comment type="caution">
    <text evidence="2">The sequence shown here is derived from an EMBL/GenBank/DDBJ whole genome shotgun (WGS) entry which is preliminary data.</text>
</comment>
<evidence type="ECO:0000313" key="3">
    <source>
        <dbReference type="Proteomes" id="UP000587527"/>
    </source>
</evidence>
<proteinExistence type="predicted"/>
<reference evidence="2 3" key="1">
    <citation type="submission" date="2020-08" db="EMBL/GenBank/DDBJ databases">
        <title>Sequencing the genomes of 1000 actinobacteria strains.</title>
        <authorList>
            <person name="Klenk H.-P."/>
        </authorList>
    </citation>
    <scope>NUCLEOTIDE SEQUENCE [LARGE SCALE GENOMIC DNA]</scope>
    <source>
        <strain evidence="2 3">DSM 45362</strain>
    </source>
</reference>
<dbReference type="PROSITE" id="PS51819">
    <property type="entry name" value="VOC"/>
    <property type="match status" value="2"/>
</dbReference>